<gene>
    <name evidence="3" type="ORF">ACFPRC_24785</name>
</gene>
<organism evidence="3 4">
    <name type="scientific">Streptomyces lienomycini</name>
    <dbReference type="NCBI Taxonomy" id="284035"/>
    <lineage>
        <taxon>Bacteria</taxon>
        <taxon>Bacillati</taxon>
        <taxon>Actinomycetota</taxon>
        <taxon>Actinomycetes</taxon>
        <taxon>Kitasatosporales</taxon>
        <taxon>Streptomycetaceae</taxon>
        <taxon>Streptomyces</taxon>
    </lineage>
</organism>
<dbReference type="InterPro" id="IPR046701">
    <property type="entry name" value="DUF6571"/>
</dbReference>
<dbReference type="EMBL" id="JBHSJO010000001">
    <property type="protein sequence ID" value="MFC5018065.1"/>
    <property type="molecule type" value="Genomic_DNA"/>
</dbReference>
<feature type="region of interest" description="Disordered" evidence="1">
    <location>
        <begin position="541"/>
        <end position="562"/>
    </location>
</feature>
<evidence type="ECO:0000313" key="4">
    <source>
        <dbReference type="Proteomes" id="UP001595855"/>
    </source>
</evidence>
<reference evidence="4" key="1">
    <citation type="journal article" date="2019" name="Int. J. Syst. Evol. Microbiol.">
        <title>The Global Catalogue of Microorganisms (GCM) 10K type strain sequencing project: providing services to taxonomists for standard genome sequencing and annotation.</title>
        <authorList>
            <consortium name="The Broad Institute Genomics Platform"/>
            <consortium name="The Broad Institute Genome Sequencing Center for Infectious Disease"/>
            <person name="Wu L."/>
            <person name="Ma J."/>
        </authorList>
    </citation>
    <scope>NUCLEOTIDE SEQUENCE [LARGE SCALE GENOMIC DNA]</scope>
    <source>
        <strain evidence="4">CGMCC 4.1542</strain>
    </source>
</reference>
<protein>
    <submittedName>
        <fullName evidence="3">DUF6571 family protein</fullName>
    </submittedName>
</protein>
<accession>A0ABV9X198</accession>
<evidence type="ECO:0000256" key="1">
    <source>
        <dbReference type="SAM" id="MobiDB-lite"/>
    </source>
</evidence>
<keyword evidence="4" id="KW-1185">Reference proteome</keyword>
<dbReference type="Proteomes" id="UP001595855">
    <property type="component" value="Unassembled WGS sequence"/>
</dbReference>
<feature type="domain" description="DUF6571" evidence="2">
    <location>
        <begin position="349"/>
        <end position="675"/>
    </location>
</feature>
<evidence type="ECO:0000313" key="3">
    <source>
        <dbReference type="EMBL" id="MFC5018065.1"/>
    </source>
</evidence>
<comment type="caution">
    <text evidence="3">The sequence shown here is derived from an EMBL/GenBank/DDBJ whole genome shotgun (WGS) entry which is preliminary data.</text>
</comment>
<dbReference type="RefSeq" id="WP_271415762.1">
    <property type="nucleotide sequence ID" value="NZ_BAAATN010000002.1"/>
</dbReference>
<dbReference type="InterPro" id="IPR036689">
    <property type="entry name" value="ESAT-6-like_sf"/>
</dbReference>
<evidence type="ECO:0000259" key="2">
    <source>
        <dbReference type="Pfam" id="PF20211"/>
    </source>
</evidence>
<proteinExistence type="predicted"/>
<sequence length="753" mass="82090">MTTDLSKLTTAAGKWDDMAAEFKKLEAQYRRDVHGITLGQTWLGVSANAANGRFTVTLNEYKAAQKEAKAIASLLRDAHTQFADLRNKVESVRDDAVKARMKVSEQGYVSFDTSRLSEGERTAYVHDPSYQESARKAAGEWNQAITAAVKAVSDADDGVRIALEAVVVDANPMDGTFNGFNGQAKDDVEEYEAEHAKDIATRINGGEKVSAQDLAELKRSFRDNAGSKEFSRTFLDGLGASGTLKFTNSLNDLAYGGDPGRKKDYLGLQKSLANTLSVATRDTGSEFYKKFRDDLRKAGVQKFDLDVAGDKIPVGTGHGQQVRGYQSLITLMQQGDGYSGRFLADVADDIRAAEDKKQGGDPDIWDLRGRFEGKEDGWFANDPLDGVLGIMSRDPETATSYLDPGPGDKNDNLKYLLTERDWNHVDTSTWTGNIERTGKDTFDQDVRAGLGLALEAGTTGNRPGAEGTEFGRHSAEQARIMHDAVNYLDYGAADGKSGEDKDHPRVGKADELLATDEYAAVRESLANALADYSPDMVDIIDGDAPGGRAGEKDAYAQGDDDSRIQNSRSSLLRVMRGVSEADDVSNFERMYQAQQGYMSQELMNGEFTSDTAVTNQARKVGEVTGALNAVGGDVRMDVHDEKISDATDKRFYGYHLGGGLITGIPVIGDGAQRLVDISLNEWLSGVQAEEGSLSKEELSRGNDVAEDKLDAYFDKWGEERHMNPDWTDAAAGEAGQSYYKGRETAYEALRSRT</sequence>
<name>A0ABV9X198_9ACTN</name>
<dbReference type="SUPFAM" id="SSF140453">
    <property type="entry name" value="EsxAB dimer-like"/>
    <property type="match status" value="1"/>
</dbReference>
<dbReference type="Pfam" id="PF20211">
    <property type="entry name" value="DUF6571"/>
    <property type="match status" value="1"/>
</dbReference>